<evidence type="ECO:0000313" key="3">
    <source>
        <dbReference type="EMBL" id="KAF4979602.1"/>
    </source>
</evidence>
<dbReference type="Proteomes" id="UP000635477">
    <property type="component" value="Unassembled WGS sequence"/>
</dbReference>
<dbReference type="SMART" id="SM00225">
    <property type="entry name" value="BTB"/>
    <property type="match status" value="2"/>
</dbReference>
<dbReference type="InterPro" id="IPR000210">
    <property type="entry name" value="BTB/POZ_dom"/>
</dbReference>
<sequence length="447" mass="51036">MLPHEHSGFDAHHGIDWSFVEELVPDGDLILVVGKDKRLLRMSSTFLCKISPVFAAMLGPNFEEGQRLSCVKDKDSQMALELPEDDGQAVYNIFRVLYGADPATKDLEPREIQNLAIFADKYNIGPRLEFATAFWFAKYAWVDDPEETWQLTMAAFLLQQSNAFFTYTKKLVKQLQVSHLSFVEGMMDPMLGLRLCLAIEECRVHMLKHDPKPRGLCLYCFKLARLSSSMAQQDTAMSAAPDDKPESSHSQSNSVRTIVNDGDVVLVVGPEQQKIRVSADLLRQSSPVFKAMLDSNMKEGLALSLRANNAPPTEIELPADSALIVWLAYRFLYCSHPVLENISTVQMRDVAILANKYQMTERFRFPGKFWLQVPRKYKTPETRIRGLWRLLVTAYWLHLEDDFFKVSIQIVQLKMSPFMRLISLVDFDDMRNEISELRMVGMVDPVP</sequence>
<name>A0A8H4XL17_9HYPO</name>
<dbReference type="AlphaFoldDB" id="A0A8H4XL17"/>
<feature type="domain" description="BTB" evidence="2">
    <location>
        <begin position="27"/>
        <end position="106"/>
    </location>
</feature>
<dbReference type="InterPro" id="IPR011333">
    <property type="entry name" value="SKP1/BTB/POZ_sf"/>
</dbReference>
<evidence type="ECO:0000259" key="2">
    <source>
        <dbReference type="PROSITE" id="PS50097"/>
    </source>
</evidence>
<dbReference type="EMBL" id="JABEYC010000286">
    <property type="protein sequence ID" value="KAF4979602.1"/>
    <property type="molecule type" value="Genomic_DNA"/>
</dbReference>
<protein>
    <recommendedName>
        <fullName evidence="2">BTB domain-containing protein</fullName>
    </recommendedName>
</protein>
<reference evidence="3" key="1">
    <citation type="journal article" date="2020" name="BMC Genomics">
        <title>Correction to: Identification and distribution of gene clusters required for synthesis of sphingolipid metabolism inhibitors in diverse species of the filamentous fungus Fusarium.</title>
        <authorList>
            <person name="Kim H.S."/>
            <person name="Lohmar J.M."/>
            <person name="Busman M."/>
            <person name="Brown D.W."/>
            <person name="Naumann T.A."/>
            <person name="Divon H.H."/>
            <person name="Lysoe E."/>
            <person name="Uhlig S."/>
            <person name="Proctor R.H."/>
        </authorList>
    </citation>
    <scope>NUCLEOTIDE SEQUENCE</scope>
    <source>
        <strain evidence="3">NRRL 22465</strain>
    </source>
</reference>
<feature type="domain" description="BTB" evidence="2">
    <location>
        <begin position="262"/>
        <end position="341"/>
    </location>
</feature>
<evidence type="ECO:0000256" key="1">
    <source>
        <dbReference type="SAM" id="MobiDB-lite"/>
    </source>
</evidence>
<evidence type="ECO:0000313" key="4">
    <source>
        <dbReference type="Proteomes" id="UP000635477"/>
    </source>
</evidence>
<dbReference type="PROSITE" id="PS50097">
    <property type="entry name" value="BTB"/>
    <property type="match status" value="2"/>
</dbReference>
<dbReference type="Gene3D" id="3.30.710.10">
    <property type="entry name" value="Potassium Channel Kv1.1, Chain A"/>
    <property type="match status" value="2"/>
</dbReference>
<dbReference type="OrthoDB" id="5275938at2759"/>
<accession>A0A8H4XL17</accession>
<dbReference type="PANTHER" id="PTHR22744">
    <property type="entry name" value="HELIX LOOP HELIX PROTEIN 21-RELATED"/>
    <property type="match status" value="1"/>
</dbReference>
<keyword evidence="4" id="KW-1185">Reference proteome</keyword>
<gene>
    <name evidence="3" type="ORF">FZEAL_4231</name>
</gene>
<dbReference type="SUPFAM" id="SSF54695">
    <property type="entry name" value="POZ domain"/>
    <property type="match status" value="1"/>
</dbReference>
<dbReference type="CDD" id="cd18186">
    <property type="entry name" value="BTB_POZ_ZBTB_KLHL-like"/>
    <property type="match status" value="1"/>
</dbReference>
<reference evidence="3" key="2">
    <citation type="submission" date="2020-05" db="EMBL/GenBank/DDBJ databases">
        <authorList>
            <person name="Kim H.-S."/>
            <person name="Proctor R.H."/>
            <person name="Brown D.W."/>
        </authorList>
    </citation>
    <scope>NUCLEOTIDE SEQUENCE</scope>
    <source>
        <strain evidence="3">NRRL 22465</strain>
    </source>
</reference>
<feature type="region of interest" description="Disordered" evidence="1">
    <location>
        <begin position="234"/>
        <end position="254"/>
    </location>
</feature>
<organism evidence="3 4">
    <name type="scientific">Fusarium zealandicum</name>
    <dbReference type="NCBI Taxonomy" id="1053134"/>
    <lineage>
        <taxon>Eukaryota</taxon>
        <taxon>Fungi</taxon>
        <taxon>Dikarya</taxon>
        <taxon>Ascomycota</taxon>
        <taxon>Pezizomycotina</taxon>
        <taxon>Sordariomycetes</taxon>
        <taxon>Hypocreomycetidae</taxon>
        <taxon>Hypocreales</taxon>
        <taxon>Nectriaceae</taxon>
        <taxon>Fusarium</taxon>
        <taxon>Fusarium staphyleae species complex</taxon>
    </lineage>
</organism>
<comment type="caution">
    <text evidence="3">The sequence shown here is derived from an EMBL/GenBank/DDBJ whole genome shotgun (WGS) entry which is preliminary data.</text>
</comment>
<dbReference type="PANTHER" id="PTHR22744:SF17">
    <property type="entry name" value="BTB DOMAIN-CONTAINING PROTEIN"/>
    <property type="match status" value="1"/>
</dbReference>
<proteinExistence type="predicted"/>